<dbReference type="PANTHER" id="PTHR43568">
    <property type="entry name" value="P PROTEIN"/>
    <property type="match status" value="1"/>
</dbReference>
<dbReference type="EMBL" id="LGGP01000335">
    <property type="protein sequence ID" value="KUK78874.1"/>
    <property type="molecule type" value="Genomic_DNA"/>
</dbReference>
<dbReference type="Pfam" id="PF03600">
    <property type="entry name" value="CitMHS"/>
    <property type="match status" value="1"/>
</dbReference>
<dbReference type="AlphaFoldDB" id="A0A101HLA4"/>
<evidence type="ECO:0000256" key="3">
    <source>
        <dbReference type="ARBA" id="ARBA00022448"/>
    </source>
</evidence>
<evidence type="ECO:0000256" key="1">
    <source>
        <dbReference type="ARBA" id="ARBA00004651"/>
    </source>
</evidence>
<keyword evidence="4" id="KW-1003">Cell membrane</keyword>
<reference evidence="11" key="1">
    <citation type="journal article" date="2015" name="MBio">
        <title>Genome-Resolved Metagenomic Analysis Reveals Roles for Candidate Phyla and Other Microbial Community Members in Biogeochemical Transformations in Oil Reservoirs.</title>
        <authorList>
            <person name="Hu P."/>
            <person name="Tom L."/>
            <person name="Singh A."/>
            <person name="Thomas B.C."/>
            <person name="Baker B.J."/>
            <person name="Piceno Y.M."/>
            <person name="Andersen G.L."/>
            <person name="Banfield J.F."/>
        </authorList>
    </citation>
    <scope>NUCLEOTIDE SEQUENCE [LARGE SCALE GENOMIC DNA]</scope>
</reference>
<evidence type="ECO:0000256" key="2">
    <source>
        <dbReference type="ARBA" id="ARBA00009843"/>
    </source>
</evidence>
<feature type="transmembrane region" description="Helical" evidence="8">
    <location>
        <begin position="49"/>
        <end position="71"/>
    </location>
</feature>
<organism evidence="10 11">
    <name type="scientific">Mesotoga prima</name>
    <dbReference type="NCBI Taxonomy" id="1184387"/>
    <lineage>
        <taxon>Bacteria</taxon>
        <taxon>Thermotogati</taxon>
        <taxon>Thermotogota</taxon>
        <taxon>Thermotogae</taxon>
        <taxon>Kosmotogales</taxon>
        <taxon>Kosmotogaceae</taxon>
        <taxon>Mesotoga</taxon>
    </lineage>
</organism>
<keyword evidence="7 8" id="KW-0472">Membrane</keyword>
<accession>A0A101HLA4</accession>
<feature type="transmembrane region" description="Helical" evidence="8">
    <location>
        <begin position="225"/>
        <end position="245"/>
    </location>
</feature>
<comment type="subcellular location">
    <subcellularLocation>
        <location evidence="1">Cell membrane</location>
        <topology evidence="1">Multi-pass membrane protein</topology>
    </subcellularLocation>
</comment>
<feature type="transmembrane region" description="Helical" evidence="8">
    <location>
        <begin position="280"/>
        <end position="302"/>
    </location>
</feature>
<evidence type="ECO:0000256" key="4">
    <source>
        <dbReference type="ARBA" id="ARBA00022475"/>
    </source>
</evidence>
<evidence type="ECO:0000313" key="10">
    <source>
        <dbReference type="EMBL" id="KUK78874.1"/>
    </source>
</evidence>
<feature type="domain" description="Citrate transporter-like" evidence="9">
    <location>
        <begin position="14"/>
        <end position="362"/>
    </location>
</feature>
<dbReference type="InterPro" id="IPR004680">
    <property type="entry name" value="Cit_transptr-like_dom"/>
</dbReference>
<feature type="transmembrane region" description="Helical" evidence="8">
    <location>
        <begin position="174"/>
        <end position="192"/>
    </location>
</feature>
<feature type="transmembrane region" description="Helical" evidence="8">
    <location>
        <begin position="314"/>
        <end position="344"/>
    </location>
</feature>
<dbReference type="PANTHER" id="PTHR43568:SF1">
    <property type="entry name" value="P PROTEIN"/>
    <property type="match status" value="1"/>
</dbReference>
<dbReference type="InterPro" id="IPR000802">
    <property type="entry name" value="Arsenical_pump_ArsB"/>
</dbReference>
<name>A0A101HLA4_9BACT</name>
<feature type="transmembrane region" description="Helical" evidence="8">
    <location>
        <begin position="402"/>
        <end position="420"/>
    </location>
</feature>
<dbReference type="GO" id="GO:0015105">
    <property type="term" value="F:arsenite transmembrane transporter activity"/>
    <property type="evidence" value="ECO:0007669"/>
    <property type="project" value="InterPro"/>
</dbReference>
<evidence type="ECO:0000256" key="8">
    <source>
        <dbReference type="SAM" id="Phobius"/>
    </source>
</evidence>
<keyword evidence="3" id="KW-0813">Transport</keyword>
<dbReference type="Proteomes" id="UP000054092">
    <property type="component" value="Unassembled WGS sequence"/>
</dbReference>
<evidence type="ECO:0000313" key="11">
    <source>
        <dbReference type="Proteomes" id="UP000054092"/>
    </source>
</evidence>
<feature type="transmembrane region" description="Helical" evidence="8">
    <location>
        <begin position="356"/>
        <end position="382"/>
    </location>
</feature>
<gene>
    <name evidence="10" type="ORF">XD94_1602</name>
</gene>
<evidence type="ECO:0000256" key="7">
    <source>
        <dbReference type="ARBA" id="ARBA00023136"/>
    </source>
</evidence>
<evidence type="ECO:0000256" key="5">
    <source>
        <dbReference type="ARBA" id="ARBA00022692"/>
    </source>
</evidence>
<keyword evidence="6 8" id="KW-1133">Transmembrane helix</keyword>
<protein>
    <submittedName>
        <fullName evidence="10">Na+/H+ antiporter NhaD-like permease</fullName>
    </submittedName>
</protein>
<evidence type="ECO:0000259" key="9">
    <source>
        <dbReference type="Pfam" id="PF03600"/>
    </source>
</evidence>
<dbReference type="InterPro" id="IPR051475">
    <property type="entry name" value="Diverse_Ion_Transporter"/>
</dbReference>
<proteinExistence type="inferred from homology"/>
<dbReference type="CDD" id="cd01116">
    <property type="entry name" value="P_permease"/>
    <property type="match status" value="1"/>
</dbReference>
<dbReference type="GO" id="GO:0005886">
    <property type="term" value="C:plasma membrane"/>
    <property type="evidence" value="ECO:0007669"/>
    <property type="project" value="UniProtKB-SubCell"/>
</dbReference>
<sequence>MQWLFVLVVFVLAYILIISGKFNRSTVAFAAGIIILLSKVIPNFDMKEIGFLVDFNTIGILIGMMIVVGTLRTTGFFEFVAVHVVRISKGNVRALLVFFMVTIALFSAFLDNVTTILLFAPIIFLVADSLEVSPRNFLLAGVLAANVGGTATLIGDPPNILVGSASGFGFMDFIRIDGPITLIALLITVVFLDRRVFKSYRLMGDKLQRLASMDPNKAIVSKSSLYKSLTVFFGIIAGFLLHDLIGVEPSLIALGGAAAAMILSGKSFSSLSEDIEWDTIFFFMGLFVLASALQQVGITSSISDLLGSLSGNRIILFLTLYWLSALMSGFIGAVPAVTFMIPVIEGMTAKYGVPMDVWWVISISACFGGSFSIAGAAANMVGVGLIEKHSREKLSYSDFLKFSMPLTIMTLAAGTAYILVRFSF</sequence>
<keyword evidence="5 8" id="KW-0812">Transmembrane</keyword>
<evidence type="ECO:0000256" key="6">
    <source>
        <dbReference type="ARBA" id="ARBA00022989"/>
    </source>
</evidence>
<comment type="caution">
    <text evidence="10">The sequence shown here is derived from an EMBL/GenBank/DDBJ whole genome shotgun (WGS) entry which is preliminary data.</text>
</comment>
<comment type="similarity">
    <text evidence="2">Belongs to the CitM (TC 2.A.11) transporter family.</text>
</comment>
<dbReference type="PRINTS" id="PR00758">
    <property type="entry name" value="ARSENICPUMP"/>
</dbReference>
<feature type="transmembrane region" description="Helical" evidence="8">
    <location>
        <begin position="137"/>
        <end position="154"/>
    </location>
</feature>
<dbReference type="PATRIC" id="fig|1184387.3.peg.2116"/>